<dbReference type="Proteomes" id="UP001328107">
    <property type="component" value="Unassembled WGS sequence"/>
</dbReference>
<protein>
    <submittedName>
        <fullName evidence="2">Uncharacterized protein</fullName>
    </submittedName>
</protein>
<name>A0AAN4Z434_9BILA</name>
<feature type="compositionally biased region" description="Basic and acidic residues" evidence="1">
    <location>
        <begin position="54"/>
        <end position="71"/>
    </location>
</feature>
<accession>A0AAN4Z434</accession>
<sequence length="121" mass="13705">EEMKKRKKPSSVALTENLGYSDEDEEPLMKISKSESAESNNKRRSSTKGSSHSDSMKKNPNENQKNDLKCPECKYRSPAVGGWITHLKVKHSTTPLLIKKIKKVKNQTQKSELECPEAKCE</sequence>
<reference evidence="3" key="1">
    <citation type="submission" date="2022-10" db="EMBL/GenBank/DDBJ databases">
        <title>Genome assembly of Pristionchus species.</title>
        <authorList>
            <person name="Yoshida K."/>
            <person name="Sommer R.J."/>
        </authorList>
    </citation>
    <scope>NUCLEOTIDE SEQUENCE [LARGE SCALE GENOMIC DNA]</scope>
    <source>
        <strain evidence="3">RS5460</strain>
    </source>
</reference>
<evidence type="ECO:0000313" key="3">
    <source>
        <dbReference type="Proteomes" id="UP001328107"/>
    </source>
</evidence>
<feature type="non-terminal residue" evidence="2">
    <location>
        <position position="1"/>
    </location>
</feature>
<evidence type="ECO:0000256" key="1">
    <source>
        <dbReference type="SAM" id="MobiDB-lite"/>
    </source>
</evidence>
<feature type="non-terminal residue" evidence="2">
    <location>
        <position position="121"/>
    </location>
</feature>
<dbReference type="AlphaFoldDB" id="A0AAN4Z434"/>
<gene>
    <name evidence="2" type="ORF">PMAYCL1PPCAC_01197</name>
</gene>
<feature type="region of interest" description="Disordered" evidence="1">
    <location>
        <begin position="1"/>
        <end position="71"/>
    </location>
</feature>
<dbReference type="EMBL" id="BTRK01000001">
    <property type="protein sequence ID" value="GMR31002.1"/>
    <property type="molecule type" value="Genomic_DNA"/>
</dbReference>
<proteinExistence type="predicted"/>
<organism evidence="2 3">
    <name type="scientific">Pristionchus mayeri</name>
    <dbReference type="NCBI Taxonomy" id="1317129"/>
    <lineage>
        <taxon>Eukaryota</taxon>
        <taxon>Metazoa</taxon>
        <taxon>Ecdysozoa</taxon>
        <taxon>Nematoda</taxon>
        <taxon>Chromadorea</taxon>
        <taxon>Rhabditida</taxon>
        <taxon>Rhabditina</taxon>
        <taxon>Diplogasteromorpha</taxon>
        <taxon>Diplogasteroidea</taxon>
        <taxon>Neodiplogasteridae</taxon>
        <taxon>Pristionchus</taxon>
    </lineage>
</organism>
<comment type="caution">
    <text evidence="2">The sequence shown here is derived from an EMBL/GenBank/DDBJ whole genome shotgun (WGS) entry which is preliminary data.</text>
</comment>
<keyword evidence="3" id="KW-1185">Reference proteome</keyword>
<evidence type="ECO:0000313" key="2">
    <source>
        <dbReference type="EMBL" id="GMR31002.1"/>
    </source>
</evidence>